<keyword evidence="4" id="KW-0812">Transmembrane</keyword>
<feature type="transmembrane region" description="Helical" evidence="4">
    <location>
        <begin position="262"/>
        <end position="281"/>
    </location>
</feature>
<organism evidence="6 7">
    <name type="scientific">Candidatus Magasanikbacteria bacterium RIFOXYA2_FULL_44_8</name>
    <dbReference type="NCBI Taxonomy" id="1798696"/>
    <lineage>
        <taxon>Bacteria</taxon>
        <taxon>Candidatus Magasanikiibacteriota</taxon>
    </lineage>
</organism>
<comment type="similarity">
    <text evidence="1">Belongs to the glycosyltransferase 2 family.</text>
</comment>
<dbReference type="GO" id="GO:0016757">
    <property type="term" value="F:glycosyltransferase activity"/>
    <property type="evidence" value="ECO:0007669"/>
    <property type="project" value="UniProtKB-KW"/>
</dbReference>
<evidence type="ECO:0000259" key="5">
    <source>
        <dbReference type="Pfam" id="PF13632"/>
    </source>
</evidence>
<evidence type="ECO:0000256" key="4">
    <source>
        <dbReference type="SAM" id="Phobius"/>
    </source>
</evidence>
<dbReference type="SUPFAM" id="SSF53448">
    <property type="entry name" value="Nucleotide-diphospho-sugar transferases"/>
    <property type="match status" value="1"/>
</dbReference>
<evidence type="ECO:0000256" key="2">
    <source>
        <dbReference type="ARBA" id="ARBA00022676"/>
    </source>
</evidence>
<dbReference type="Proteomes" id="UP000177803">
    <property type="component" value="Unassembled WGS sequence"/>
</dbReference>
<dbReference type="EMBL" id="MFQR01000051">
    <property type="protein sequence ID" value="OGH83962.1"/>
    <property type="molecule type" value="Genomic_DNA"/>
</dbReference>
<gene>
    <name evidence="6" type="ORF">A2261_01605</name>
</gene>
<evidence type="ECO:0000313" key="7">
    <source>
        <dbReference type="Proteomes" id="UP000177803"/>
    </source>
</evidence>
<sequence>MPSYPKVAIIYLSYHCEPFLERALLAWKKLDYPKEQLAIVVIDNSHPNYGSSMDFINKILSVEVKNDLPQIVFFPQESNLGFSGGHNVGIQWAIDNNFDYVYFHNLDGFLAPDAITKMVEVMEVNKNIGAAQSLIRLYPQQNLINTSGNKFHYLGFGYCGDYRKKVDEVSLVPAEIGYASGAAMMARVELFRQVGFLDTDFFAYHEDLEFSLRFKALGYKIILAPQSVFYHEYEFGRNANKFYLMERNRLGLMLMYFQWRTLLLFLPVELGVSLVMFFVSIKDGWIKSWIRSRVYWLNLVHWKNWLAKRAYIQKIKKVTDRELVSAAVGTIEFDGAGMDGKLIKWGNRVVNGYWQIVKKVIVW</sequence>
<keyword evidence="2" id="KW-0328">Glycosyltransferase</keyword>
<dbReference type="AlphaFoldDB" id="A0A1F6NJB2"/>
<dbReference type="InterPro" id="IPR029044">
    <property type="entry name" value="Nucleotide-diphossugar_trans"/>
</dbReference>
<feature type="domain" description="Glycosyltransferase 2-like" evidence="5">
    <location>
        <begin position="101"/>
        <end position="297"/>
    </location>
</feature>
<comment type="caution">
    <text evidence="6">The sequence shown here is derived from an EMBL/GenBank/DDBJ whole genome shotgun (WGS) entry which is preliminary data.</text>
</comment>
<dbReference type="Pfam" id="PF13632">
    <property type="entry name" value="Glyco_trans_2_3"/>
    <property type="match status" value="1"/>
</dbReference>
<dbReference type="InterPro" id="IPR001173">
    <property type="entry name" value="Glyco_trans_2-like"/>
</dbReference>
<evidence type="ECO:0000256" key="1">
    <source>
        <dbReference type="ARBA" id="ARBA00006739"/>
    </source>
</evidence>
<evidence type="ECO:0000313" key="6">
    <source>
        <dbReference type="EMBL" id="OGH83962.1"/>
    </source>
</evidence>
<dbReference type="PANTHER" id="PTHR43179:SF12">
    <property type="entry name" value="GALACTOFURANOSYLTRANSFERASE GLFT2"/>
    <property type="match status" value="1"/>
</dbReference>
<accession>A0A1F6NJB2</accession>
<dbReference type="Gene3D" id="3.90.550.10">
    <property type="entry name" value="Spore Coat Polysaccharide Biosynthesis Protein SpsA, Chain A"/>
    <property type="match status" value="1"/>
</dbReference>
<keyword evidence="4" id="KW-1133">Transmembrane helix</keyword>
<reference evidence="6 7" key="1">
    <citation type="journal article" date="2016" name="Nat. Commun.">
        <title>Thousands of microbial genomes shed light on interconnected biogeochemical processes in an aquifer system.</title>
        <authorList>
            <person name="Anantharaman K."/>
            <person name="Brown C.T."/>
            <person name="Hug L.A."/>
            <person name="Sharon I."/>
            <person name="Castelle C.J."/>
            <person name="Probst A.J."/>
            <person name="Thomas B.C."/>
            <person name="Singh A."/>
            <person name="Wilkins M.J."/>
            <person name="Karaoz U."/>
            <person name="Brodie E.L."/>
            <person name="Williams K.H."/>
            <person name="Hubbard S.S."/>
            <person name="Banfield J.F."/>
        </authorList>
    </citation>
    <scope>NUCLEOTIDE SEQUENCE [LARGE SCALE GENOMIC DNA]</scope>
</reference>
<dbReference type="PANTHER" id="PTHR43179">
    <property type="entry name" value="RHAMNOSYLTRANSFERASE WBBL"/>
    <property type="match status" value="1"/>
</dbReference>
<proteinExistence type="inferred from homology"/>
<keyword evidence="4" id="KW-0472">Membrane</keyword>
<protein>
    <recommendedName>
        <fullName evidence="5">Glycosyltransferase 2-like domain-containing protein</fullName>
    </recommendedName>
</protein>
<name>A0A1F6NJB2_9BACT</name>
<keyword evidence="3" id="KW-0808">Transferase</keyword>
<evidence type="ECO:0000256" key="3">
    <source>
        <dbReference type="ARBA" id="ARBA00022679"/>
    </source>
</evidence>